<reference evidence="1 2" key="1">
    <citation type="submission" date="2018-04" db="EMBL/GenBank/DDBJ databases">
        <authorList>
            <person name="Vogel A."/>
        </authorList>
    </citation>
    <scope>NUCLEOTIDE SEQUENCE [LARGE SCALE GENOMIC DNA]</scope>
</reference>
<sequence>MGCSSLIASASAFMYDVILDLWMFSSGILRLTSEVESTVASAEVSIWRSLWNDLFSQIFRALRSILHGLVAFLMACNRHRLSIYNHTKEFIQRLSQPRERGQLTVYNARGHISVTQMLGEERPHRRREQ</sequence>
<gene>
    <name evidence="1" type="ORF">CCAM_LOCUS31230</name>
</gene>
<dbReference type="EMBL" id="OOIL02003813">
    <property type="protein sequence ID" value="VFQ89454.1"/>
    <property type="molecule type" value="Genomic_DNA"/>
</dbReference>
<accession>A0A484MN61</accession>
<organism evidence="1 2">
    <name type="scientific">Cuscuta campestris</name>
    <dbReference type="NCBI Taxonomy" id="132261"/>
    <lineage>
        <taxon>Eukaryota</taxon>
        <taxon>Viridiplantae</taxon>
        <taxon>Streptophyta</taxon>
        <taxon>Embryophyta</taxon>
        <taxon>Tracheophyta</taxon>
        <taxon>Spermatophyta</taxon>
        <taxon>Magnoliopsida</taxon>
        <taxon>eudicotyledons</taxon>
        <taxon>Gunneridae</taxon>
        <taxon>Pentapetalae</taxon>
        <taxon>asterids</taxon>
        <taxon>lamiids</taxon>
        <taxon>Solanales</taxon>
        <taxon>Convolvulaceae</taxon>
        <taxon>Cuscuteae</taxon>
        <taxon>Cuscuta</taxon>
        <taxon>Cuscuta subgen. Grammica</taxon>
        <taxon>Cuscuta sect. Cleistogrammica</taxon>
    </lineage>
</organism>
<evidence type="ECO:0000313" key="1">
    <source>
        <dbReference type="EMBL" id="VFQ89454.1"/>
    </source>
</evidence>
<dbReference type="PANTHER" id="PTHR34553">
    <property type="entry name" value="OS05G0597400 PROTEIN"/>
    <property type="match status" value="1"/>
</dbReference>
<dbReference type="Proteomes" id="UP000595140">
    <property type="component" value="Unassembled WGS sequence"/>
</dbReference>
<protein>
    <submittedName>
        <fullName evidence="1">Uncharacterized protein</fullName>
    </submittedName>
</protein>
<dbReference type="OrthoDB" id="1915931at2759"/>
<name>A0A484MN61_9ASTE</name>
<dbReference type="AlphaFoldDB" id="A0A484MN61"/>
<evidence type="ECO:0000313" key="2">
    <source>
        <dbReference type="Proteomes" id="UP000595140"/>
    </source>
</evidence>
<proteinExistence type="predicted"/>
<keyword evidence="2" id="KW-1185">Reference proteome</keyword>
<dbReference type="PANTHER" id="PTHR34553:SF4">
    <property type="entry name" value="G1_S-SPECIFIC CYCLIN-E PROTEIN"/>
    <property type="match status" value="1"/>
</dbReference>